<feature type="transmembrane region" description="Helical" evidence="1">
    <location>
        <begin position="166"/>
        <end position="188"/>
    </location>
</feature>
<organism evidence="3 4">
    <name type="scientific">Caldinitratiruptor microaerophilus</name>
    <dbReference type="NCBI Taxonomy" id="671077"/>
    <lineage>
        <taxon>Bacteria</taxon>
        <taxon>Bacillati</taxon>
        <taxon>Bacillota</taxon>
        <taxon>Clostridia</taxon>
        <taxon>Eubacteriales</taxon>
        <taxon>Symbiobacteriaceae</taxon>
        <taxon>Caldinitratiruptor</taxon>
    </lineage>
</organism>
<evidence type="ECO:0000313" key="3">
    <source>
        <dbReference type="EMBL" id="BDG59975.1"/>
    </source>
</evidence>
<gene>
    <name evidence="3" type="ORF">caldi_10650</name>
</gene>
<dbReference type="InterPro" id="IPR011642">
    <property type="entry name" value="Gate_dom"/>
</dbReference>
<dbReference type="EMBL" id="AP025628">
    <property type="protein sequence ID" value="BDG59975.1"/>
    <property type="molecule type" value="Genomic_DNA"/>
</dbReference>
<evidence type="ECO:0000313" key="4">
    <source>
        <dbReference type="Proteomes" id="UP001163687"/>
    </source>
</evidence>
<dbReference type="Proteomes" id="UP001163687">
    <property type="component" value="Chromosome"/>
</dbReference>
<evidence type="ECO:0000256" key="1">
    <source>
        <dbReference type="SAM" id="Phobius"/>
    </source>
</evidence>
<keyword evidence="1" id="KW-0812">Transmembrane</keyword>
<name>A0AA35G7K2_9FIRM</name>
<keyword evidence="1" id="KW-0472">Membrane</keyword>
<feature type="transmembrane region" description="Helical" evidence="1">
    <location>
        <begin position="132"/>
        <end position="154"/>
    </location>
</feature>
<evidence type="ECO:0000259" key="2">
    <source>
        <dbReference type="Pfam" id="PF07670"/>
    </source>
</evidence>
<accession>A0AA35G7K2</accession>
<feature type="transmembrane region" description="Helical" evidence="1">
    <location>
        <begin position="34"/>
        <end position="54"/>
    </location>
</feature>
<protein>
    <submittedName>
        <fullName evidence="3">Nucleoside recognition protein</fullName>
    </submittedName>
</protein>
<dbReference type="KEGG" id="cmic:caldi_10650"/>
<keyword evidence="1" id="KW-1133">Transmembrane helix</keyword>
<reference evidence="3" key="1">
    <citation type="submission" date="2022-03" db="EMBL/GenBank/DDBJ databases">
        <title>Complete genome sequence of Caldinitratiruptor microaerophilus.</title>
        <authorList>
            <person name="Mukaiyama R."/>
            <person name="Nishiyama T."/>
            <person name="Ueda K."/>
        </authorList>
    </citation>
    <scope>NUCLEOTIDE SEQUENCE</scope>
    <source>
        <strain evidence="3">JCM 16183</strain>
    </source>
</reference>
<dbReference type="RefSeq" id="WP_264844051.1">
    <property type="nucleotide sequence ID" value="NZ_AP025628.1"/>
</dbReference>
<proteinExistence type="predicted"/>
<sequence>MLGGVWLVLIVTAVAVAGATGRVEQVTQAAMESARAAVETALNLAGVMALWLGLSRIAQESGLMQALARLLAPVTRRLFPSVPPDHPALGAVAMNLSANLLGLGNAATPMGLKAMQELQKLNRGDPEEATPAMCTFLVLNTSSVTLIPGTLIALRAAQGSRSPADIVVPTLVATAVSAAVGIAVDAMLRRRWARRGG</sequence>
<dbReference type="Pfam" id="PF07670">
    <property type="entry name" value="Gate"/>
    <property type="match status" value="1"/>
</dbReference>
<dbReference type="AlphaFoldDB" id="A0AA35G7K2"/>
<keyword evidence="4" id="KW-1185">Reference proteome</keyword>
<feature type="domain" description="Nucleoside transporter/FeoB GTPase Gate" evidence="2">
    <location>
        <begin position="42"/>
        <end position="150"/>
    </location>
</feature>